<feature type="domain" description="Flagellar hook-associated protein FlgK helical" evidence="9">
    <location>
        <begin position="92"/>
        <end position="330"/>
    </location>
</feature>
<dbReference type="Proteomes" id="UP000242205">
    <property type="component" value="Chromosome"/>
</dbReference>
<organism evidence="10 11">
    <name type="scientific">Pseudazoarcus pumilus</name>
    <dbReference type="NCBI Taxonomy" id="2067960"/>
    <lineage>
        <taxon>Bacteria</taxon>
        <taxon>Pseudomonadati</taxon>
        <taxon>Pseudomonadota</taxon>
        <taxon>Betaproteobacteria</taxon>
        <taxon>Rhodocyclales</taxon>
        <taxon>Zoogloeaceae</taxon>
        <taxon>Pseudazoarcus</taxon>
    </lineage>
</organism>
<keyword evidence="10" id="KW-0282">Flagellum</keyword>
<proteinExistence type="inferred from homology"/>
<dbReference type="PANTHER" id="PTHR30033:SF1">
    <property type="entry name" value="FLAGELLAR HOOK-ASSOCIATED PROTEIN 1"/>
    <property type="match status" value="1"/>
</dbReference>
<evidence type="ECO:0000256" key="6">
    <source>
        <dbReference type="ARBA" id="ARBA00023143"/>
    </source>
</evidence>
<reference evidence="10 11" key="1">
    <citation type="submission" date="2018-01" db="EMBL/GenBank/DDBJ databases">
        <authorList>
            <person name="Fu G.-Y."/>
        </authorList>
    </citation>
    <scope>NUCLEOTIDE SEQUENCE [LARGE SCALE GENOMIC DNA]</scope>
    <source>
        <strain evidence="10 11">SY39</strain>
    </source>
</reference>
<comment type="similarity">
    <text evidence="3">Belongs to the flagella basal body rod proteins family.</text>
</comment>
<dbReference type="SUPFAM" id="SSF64518">
    <property type="entry name" value="Phase 1 flagellin"/>
    <property type="match status" value="1"/>
</dbReference>
<dbReference type="InterPro" id="IPR053927">
    <property type="entry name" value="FlgK_helical"/>
</dbReference>
<dbReference type="GO" id="GO:0009424">
    <property type="term" value="C:bacterial-type flagellum hook"/>
    <property type="evidence" value="ECO:0007669"/>
    <property type="project" value="InterPro"/>
</dbReference>
<dbReference type="GO" id="GO:0044780">
    <property type="term" value="P:bacterial-type flagellum assembly"/>
    <property type="evidence" value="ECO:0007669"/>
    <property type="project" value="InterPro"/>
</dbReference>
<evidence type="ECO:0000313" key="10">
    <source>
        <dbReference type="EMBL" id="AUN95547.1"/>
    </source>
</evidence>
<evidence type="ECO:0000256" key="4">
    <source>
        <dbReference type="ARBA" id="ARBA00016244"/>
    </source>
</evidence>
<gene>
    <name evidence="10" type="ORF">C0099_11765</name>
</gene>
<dbReference type="KEGG" id="atw:C0099_11765"/>
<dbReference type="Pfam" id="PF06429">
    <property type="entry name" value="Flg_bbr_C"/>
    <property type="match status" value="1"/>
</dbReference>
<evidence type="ECO:0000256" key="1">
    <source>
        <dbReference type="ARBA" id="ARBA00004365"/>
    </source>
</evidence>
<evidence type="ECO:0000259" key="8">
    <source>
        <dbReference type="Pfam" id="PF06429"/>
    </source>
</evidence>
<evidence type="ECO:0000256" key="3">
    <source>
        <dbReference type="ARBA" id="ARBA00009677"/>
    </source>
</evidence>
<evidence type="ECO:0000259" key="7">
    <source>
        <dbReference type="Pfam" id="PF00460"/>
    </source>
</evidence>
<dbReference type="InterPro" id="IPR002371">
    <property type="entry name" value="FlgK"/>
</dbReference>
<evidence type="ECO:0000313" key="11">
    <source>
        <dbReference type="Proteomes" id="UP000242205"/>
    </source>
</evidence>
<protein>
    <recommendedName>
        <fullName evidence="4">Flagellar hook-associated protein 1</fullName>
    </recommendedName>
</protein>
<evidence type="ECO:0000259" key="9">
    <source>
        <dbReference type="Pfam" id="PF22638"/>
    </source>
</evidence>
<dbReference type="OrthoDB" id="9802553at2"/>
<dbReference type="Pfam" id="PF22638">
    <property type="entry name" value="FlgK_D1"/>
    <property type="match status" value="1"/>
</dbReference>
<evidence type="ECO:0000256" key="2">
    <source>
        <dbReference type="ARBA" id="ARBA00004613"/>
    </source>
</evidence>
<keyword evidence="10" id="KW-0969">Cilium</keyword>
<name>A0A2I6S8H9_9RHOO</name>
<feature type="domain" description="Flagellar basal body rod protein N-terminal" evidence="7">
    <location>
        <begin position="7"/>
        <end position="34"/>
    </location>
</feature>
<keyword evidence="5" id="KW-0964">Secreted</keyword>
<dbReference type="InterPro" id="IPR010930">
    <property type="entry name" value="Flg_bb/hook_C_dom"/>
</dbReference>
<comment type="subcellular location">
    <subcellularLocation>
        <location evidence="1">Bacterial flagellum</location>
    </subcellularLocation>
    <subcellularLocation>
        <location evidence="2">Secreted</location>
    </subcellularLocation>
</comment>
<keyword evidence="11" id="KW-1185">Reference proteome</keyword>
<dbReference type="GO" id="GO:0005198">
    <property type="term" value="F:structural molecule activity"/>
    <property type="evidence" value="ECO:0007669"/>
    <property type="project" value="InterPro"/>
</dbReference>
<feature type="domain" description="Flagellar basal-body/hook protein C-terminal" evidence="8">
    <location>
        <begin position="601"/>
        <end position="638"/>
    </location>
</feature>
<dbReference type="EMBL" id="CP025682">
    <property type="protein sequence ID" value="AUN95547.1"/>
    <property type="molecule type" value="Genomic_DNA"/>
</dbReference>
<evidence type="ECO:0000256" key="5">
    <source>
        <dbReference type="ARBA" id="ARBA00022525"/>
    </source>
</evidence>
<keyword evidence="10" id="KW-0966">Cell projection</keyword>
<dbReference type="NCBIfam" id="TIGR02492">
    <property type="entry name" value="flgK_ends"/>
    <property type="match status" value="1"/>
</dbReference>
<dbReference type="GO" id="GO:0005576">
    <property type="term" value="C:extracellular region"/>
    <property type="evidence" value="ECO:0007669"/>
    <property type="project" value="UniProtKB-SubCell"/>
</dbReference>
<dbReference type="PANTHER" id="PTHR30033">
    <property type="entry name" value="FLAGELLAR HOOK-ASSOCIATED PROTEIN 1"/>
    <property type="match status" value="1"/>
</dbReference>
<dbReference type="AlphaFoldDB" id="A0A2I6S8H9"/>
<accession>A0A2I6S8H9</accession>
<sequence>MAGMLGIGLSGLNVAQLNLNTTSHNISNANTPGYSRQLVSQLANDPEFSGVGFFGNGVQVGNVTRQYNEFLDTQVRNSQNRFSEFQAYGAQISQINNLLADPEVGLSPVLNQFFAAVQDVAANPTSIPARQAMLSTAESVSARIRAMDGRIQEVREGTEAEIGQSVERINSIGRDIAELNQRIALAQASGAQGYQANDLQDQRNELLLELNTLIQARGIIERDGQMSVFIGSGQALVQGNSTVQLKTVTNDPNDPTRQTIVVDNPSGTDIVLPERLLAGGALGGLLSFRSEVLDQTQNQIDLIARNLIEVVNRQHRLGLDLDGQAGGNFFAPSMVQPEGAVTGDAPQVAIVDDSLLDRESYRLEWTSPSTYTLERVSDGTVIADPEAELGLSISIPGNAVAGESFIITPLRDAARSITLSPTMSDPARIAAGSAVTIDAEGNAGSGVAVLSAQPDQSVAYPSSFELSFDATNQELTGLPPGYAFVPDGDYDPAVDSPKEFTISDGTQSFSFRLSGVPSDADTFAFSFDDAVPGDNRNMLAIAALQTSRVMLTGADGTPRATMQSAYSQLVSFVGNKAREAQTGEKAQESLLQQARDARESFSGVNLDEEAANLIRFQQAYQASARVMTVAQRLFDEVLSFGR</sequence>
<keyword evidence="6" id="KW-0975">Bacterial flagellum</keyword>
<dbReference type="Pfam" id="PF00460">
    <property type="entry name" value="Flg_bb_rod"/>
    <property type="match status" value="1"/>
</dbReference>
<dbReference type="PRINTS" id="PR01005">
    <property type="entry name" value="FLGHOOKAP1"/>
</dbReference>
<dbReference type="InterPro" id="IPR001444">
    <property type="entry name" value="Flag_bb_rod_N"/>
</dbReference>
<dbReference type="RefSeq" id="WP_102247595.1">
    <property type="nucleotide sequence ID" value="NZ_CP025682.1"/>
</dbReference>